<evidence type="ECO:0000256" key="1">
    <source>
        <dbReference type="SAM" id="MobiDB-lite"/>
    </source>
</evidence>
<reference evidence="2 3" key="1">
    <citation type="journal article" date="2008" name="Nature">
        <title>The genome of the model beetle and pest Tribolium castaneum.</title>
        <authorList>
            <consortium name="Tribolium Genome Sequencing Consortium"/>
            <person name="Richards S."/>
            <person name="Gibbs R.A."/>
            <person name="Weinstock G.M."/>
            <person name="Brown S.J."/>
            <person name="Denell R."/>
            <person name="Beeman R.W."/>
            <person name="Gibbs R."/>
            <person name="Beeman R.W."/>
            <person name="Brown S.J."/>
            <person name="Bucher G."/>
            <person name="Friedrich M."/>
            <person name="Grimmelikhuijzen C.J."/>
            <person name="Klingler M."/>
            <person name="Lorenzen M."/>
            <person name="Richards S."/>
            <person name="Roth S."/>
            <person name="Schroder R."/>
            <person name="Tautz D."/>
            <person name="Zdobnov E.M."/>
            <person name="Muzny D."/>
            <person name="Gibbs R.A."/>
            <person name="Weinstock G.M."/>
            <person name="Attaway T."/>
            <person name="Bell S."/>
            <person name="Buhay C.J."/>
            <person name="Chandrabose M.N."/>
            <person name="Chavez D."/>
            <person name="Clerk-Blankenburg K.P."/>
            <person name="Cree A."/>
            <person name="Dao M."/>
            <person name="Davis C."/>
            <person name="Chacko J."/>
            <person name="Dinh H."/>
            <person name="Dugan-Rocha S."/>
            <person name="Fowler G."/>
            <person name="Garner T.T."/>
            <person name="Garnes J."/>
            <person name="Gnirke A."/>
            <person name="Hawes A."/>
            <person name="Hernandez J."/>
            <person name="Hines S."/>
            <person name="Holder M."/>
            <person name="Hume J."/>
            <person name="Jhangiani S.N."/>
            <person name="Joshi V."/>
            <person name="Khan Z.M."/>
            <person name="Jackson L."/>
            <person name="Kovar C."/>
            <person name="Kowis A."/>
            <person name="Lee S."/>
            <person name="Lewis L.R."/>
            <person name="Margolis J."/>
            <person name="Morgan M."/>
            <person name="Nazareth L.V."/>
            <person name="Nguyen N."/>
            <person name="Okwuonu G."/>
            <person name="Parker D."/>
            <person name="Richards S."/>
            <person name="Ruiz S.J."/>
            <person name="Santibanez J."/>
            <person name="Savard J."/>
            <person name="Scherer S.E."/>
            <person name="Schneider B."/>
            <person name="Sodergren E."/>
            <person name="Tautz D."/>
            <person name="Vattahil S."/>
            <person name="Villasana D."/>
            <person name="White C.S."/>
            <person name="Wright R."/>
            <person name="Park Y."/>
            <person name="Beeman R.W."/>
            <person name="Lord J."/>
            <person name="Oppert B."/>
            <person name="Lorenzen M."/>
            <person name="Brown S."/>
            <person name="Wang L."/>
            <person name="Savard J."/>
            <person name="Tautz D."/>
            <person name="Richards S."/>
            <person name="Weinstock G."/>
            <person name="Gibbs R.A."/>
            <person name="Liu Y."/>
            <person name="Worley K."/>
            <person name="Weinstock G."/>
            <person name="Elsik C.G."/>
            <person name="Reese J.T."/>
            <person name="Elhaik E."/>
            <person name="Landan G."/>
            <person name="Graur D."/>
            <person name="Arensburger P."/>
            <person name="Atkinson P."/>
            <person name="Beeman R.W."/>
            <person name="Beidler J."/>
            <person name="Brown S.J."/>
            <person name="Demuth J.P."/>
            <person name="Drury D.W."/>
            <person name="Du Y.Z."/>
            <person name="Fujiwara H."/>
            <person name="Lorenzen M."/>
            <person name="Maselli V."/>
            <person name="Osanai M."/>
            <person name="Park Y."/>
            <person name="Robertson H.M."/>
            <person name="Tu Z."/>
            <person name="Wang J.J."/>
            <person name="Wang S."/>
            <person name="Richards S."/>
            <person name="Song H."/>
            <person name="Zhang L."/>
            <person name="Sodergren E."/>
            <person name="Werner D."/>
            <person name="Stanke M."/>
            <person name="Morgenstern B."/>
            <person name="Solovyev V."/>
            <person name="Kosarev P."/>
            <person name="Brown G."/>
            <person name="Chen H.C."/>
            <person name="Ermolaeva O."/>
            <person name="Hlavina W."/>
            <person name="Kapustin Y."/>
            <person name="Kiryutin B."/>
            <person name="Kitts P."/>
            <person name="Maglott D."/>
            <person name="Pruitt K."/>
            <person name="Sapojnikov V."/>
            <person name="Souvorov A."/>
            <person name="Mackey A.J."/>
            <person name="Waterhouse R.M."/>
            <person name="Wyder S."/>
            <person name="Zdobnov E.M."/>
            <person name="Zdobnov E.M."/>
            <person name="Wyder S."/>
            <person name="Kriventseva E.V."/>
            <person name="Kadowaki T."/>
            <person name="Bork P."/>
            <person name="Aranda M."/>
            <person name="Bao R."/>
            <person name="Beermann A."/>
            <person name="Berns N."/>
            <person name="Bolognesi R."/>
            <person name="Bonneton F."/>
            <person name="Bopp D."/>
            <person name="Brown S.J."/>
            <person name="Bucher G."/>
            <person name="Butts T."/>
            <person name="Chaumot A."/>
            <person name="Denell R.E."/>
            <person name="Ferrier D.E."/>
            <person name="Friedrich M."/>
            <person name="Gordon C.M."/>
            <person name="Jindra M."/>
            <person name="Klingler M."/>
            <person name="Lan Q."/>
            <person name="Lattorff H.M."/>
            <person name="Laudet V."/>
            <person name="von Levetsow C."/>
            <person name="Liu Z."/>
            <person name="Lutz R."/>
            <person name="Lynch J.A."/>
            <person name="da Fonseca R.N."/>
            <person name="Posnien N."/>
            <person name="Reuter R."/>
            <person name="Roth S."/>
            <person name="Savard J."/>
            <person name="Schinko J.B."/>
            <person name="Schmitt C."/>
            <person name="Schoppmeier M."/>
            <person name="Schroder R."/>
            <person name="Shippy T.D."/>
            <person name="Simonnet F."/>
            <person name="Marques-Souza H."/>
            <person name="Tautz D."/>
            <person name="Tomoyasu Y."/>
            <person name="Trauner J."/>
            <person name="Van der Zee M."/>
            <person name="Vervoort M."/>
            <person name="Wittkopp N."/>
            <person name="Wimmer E.A."/>
            <person name="Yang X."/>
            <person name="Jones A.K."/>
            <person name="Sattelle D.B."/>
            <person name="Ebert P.R."/>
            <person name="Nelson D."/>
            <person name="Scott J.G."/>
            <person name="Beeman R.W."/>
            <person name="Muthukrishnan S."/>
            <person name="Kramer K.J."/>
            <person name="Arakane Y."/>
            <person name="Beeman R.W."/>
            <person name="Zhu Q."/>
            <person name="Hogenkamp D."/>
            <person name="Dixit R."/>
            <person name="Oppert B."/>
            <person name="Jiang H."/>
            <person name="Zou Z."/>
            <person name="Marshall J."/>
            <person name="Elpidina E."/>
            <person name="Vinokurov K."/>
            <person name="Oppert C."/>
            <person name="Zou Z."/>
            <person name="Evans J."/>
            <person name="Lu Z."/>
            <person name="Zhao P."/>
            <person name="Sumathipala N."/>
            <person name="Altincicek B."/>
            <person name="Vilcinskas A."/>
            <person name="Williams M."/>
            <person name="Hultmark D."/>
            <person name="Hetru C."/>
            <person name="Jiang H."/>
            <person name="Grimmelikhuijzen C.J."/>
            <person name="Hauser F."/>
            <person name="Cazzamali G."/>
            <person name="Williamson M."/>
            <person name="Park Y."/>
            <person name="Li B."/>
            <person name="Tanaka Y."/>
            <person name="Predel R."/>
            <person name="Neupert S."/>
            <person name="Schachtner J."/>
            <person name="Verleyen P."/>
            <person name="Raible F."/>
            <person name="Bork P."/>
            <person name="Friedrich M."/>
            <person name="Walden K.K."/>
            <person name="Robertson H.M."/>
            <person name="Angeli S."/>
            <person name="Foret S."/>
            <person name="Bucher G."/>
            <person name="Schuetz S."/>
            <person name="Maleszka R."/>
            <person name="Wimmer E.A."/>
            <person name="Beeman R.W."/>
            <person name="Lorenzen M."/>
            <person name="Tomoyasu Y."/>
            <person name="Miller S.C."/>
            <person name="Grossmann D."/>
            <person name="Bucher G."/>
        </authorList>
    </citation>
    <scope>NUCLEOTIDE SEQUENCE [LARGE SCALE GENOMIC DNA]</scope>
    <source>
        <strain evidence="2 3">Georgia GA2</strain>
    </source>
</reference>
<dbReference type="EMBL" id="KQ971343">
    <property type="protein sequence ID" value="KYB27364.1"/>
    <property type="molecule type" value="Genomic_DNA"/>
</dbReference>
<dbReference type="AlphaFoldDB" id="A0A139WHK7"/>
<reference evidence="2 3" key="2">
    <citation type="journal article" date="2010" name="Nucleic Acids Res.">
        <title>BeetleBase in 2010: revisions to provide comprehensive genomic information for Tribolium castaneum.</title>
        <authorList>
            <person name="Kim H.S."/>
            <person name="Murphy T."/>
            <person name="Xia J."/>
            <person name="Caragea D."/>
            <person name="Park Y."/>
            <person name="Beeman R.W."/>
            <person name="Lorenzen M.D."/>
            <person name="Butcher S."/>
            <person name="Manak J.R."/>
            <person name="Brown S.J."/>
        </authorList>
    </citation>
    <scope>GENOME REANNOTATION</scope>
    <source>
        <strain evidence="2 3">Georgia GA2</strain>
    </source>
</reference>
<dbReference type="InParanoid" id="A0A139WHK7"/>
<protein>
    <submittedName>
        <fullName evidence="2">Uncharacterized protein</fullName>
    </submittedName>
</protein>
<proteinExistence type="predicted"/>
<organism evidence="2 3">
    <name type="scientific">Tribolium castaneum</name>
    <name type="common">Red flour beetle</name>
    <dbReference type="NCBI Taxonomy" id="7070"/>
    <lineage>
        <taxon>Eukaryota</taxon>
        <taxon>Metazoa</taxon>
        <taxon>Ecdysozoa</taxon>
        <taxon>Arthropoda</taxon>
        <taxon>Hexapoda</taxon>
        <taxon>Insecta</taxon>
        <taxon>Pterygota</taxon>
        <taxon>Neoptera</taxon>
        <taxon>Endopterygota</taxon>
        <taxon>Coleoptera</taxon>
        <taxon>Polyphaga</taxon>
        <taxon>Cucujiformia</taxon>
        <taxon>Tenebrionidae</taxon>
        <taxon>Tenebrionidae incertae sedis</taxon>
        <taxon>Tribolium</taxon>
    </lineage>
</organism>
<dbReference type="Proteomes" id="UP000007266">
    <property type="component" value="Linkage group 5"/>
</dbReference>
<feature type="region of interest" description="Disordered" evidence="1">
    <location>
        <begin position="30"/>
        <end position="50"/>
    </location>
</feature>
<evidence type="ECO:0000313" key="2">
    <source>
        <dbReference type="EMBL" id="KYB27364.1"/>
    </source>
</evidence>
<feature type="compositionally biased region" description="Polar residues" evidence="1">
    <location>
        <begin position="36"/>
        <end position="50"/>
    </location>
</feature>
<name>A0A139WHK7_TRICA</name>
<keyword evidence="3" id="KW-1185">Reference proteome</keyword>
<sequence length="50" mass="5628">MVRNLCANNALERAKQISRTVDQWKESFQYPASVPESRSGNDSALKTAQM</sequence>
<evidence type="ECO:0000313" key="3">
    <source>
        <dbReference type="Proteomes" id="UP000007266"/>
    </source>
</evidence>
<gene>
    <name evidence="2" type="primary">AUGUSTUS-3.0.2_34708</name>
    <name evidence="2" type="ORF">TcasGA2_TC034708</name>
</gene>
<accession>A0A139WHK7</accession>